<evidence type="ECO:0000313" key="9">
    <source>
        <dbReference type="EMBL" id="KAG0518230.1"/>
    </source>
</evidence>
<name>A0A921U575_SORBI</name>
<keyword evidence="2 8" id="KW-0812">Transmembrane</keyword>
<keyword evidence="4 8" id="KW-1133">Transmembrane helix</keyword>
<keyword evidence="5 8" id="KW-0472">Membrane</keyword>
<dbReference type="InterPro" id="IPR009606">
    <property type="entry name" value="DEAL/Modifying_wall_lignin1/2"/>
</dbReference>
<dbReference type="PANTHER" id="PTHR31769">
    <property type="entry name" value="OS07G0462200 PROTEIN-RELATED"/>
    <property type="match status" value="1"/>
</dbReference>
<comment type="similarity">
    <text evidence="6">Belongs to the DESIGUAL family.</text>
</comment>
<keyword evidence="3" id="KW-0732">Signal</keyword>
<evidence type="ECO:0000256" key="1">
    <source>
        <dbReference type="ARBA" id="ARBA00004127"/>
    </source>
</evidence>
<evidence type="ECO:0000256" key="4">
    <source>
        <dbReference type="ARBA" id="ARBA00022989"/>
    </source>
</evidence>
<dbReference type="Pfam" id="PF06749">
    <property type="entry name" value="DUF1218"/>
    <property type="match status" value="1"/>
</dbReference>
<feature type="compositionally biased region" description="Low complexity" evidence="7">
    <location>
        <begin position="197"/>
        <end position="212"/>
    </location>
</feature>
<evidence type="ECO:0000256" key="2">
    <source>
        <dbReference type="ARBA" id="ARBA00022692"/>
    </source>
</evidence>
<feature type="transmembrane region" description="Helical" evidence="8">
    <location>
        <begin position="51"/>
        <end position="76"/>
    </location>
</feature>
<feature type="transmembrane region" description="Helical" evidence="8">
    <location>
        <begin position="131"/>
        <end position="154"/>
    </location>
</feature>
<dbReference type="AlphaFoldDB" id="A0A921U575"/>
<evidence type="ECO:0000256" key="7">
    <source>
        <dbReference type="SAM" id="MobiDB-lite"/>
    </source>
</evidence>
<reference evidence="9" key="1">
    <citation type="journal article" date="2019" name="BMC Genomics">
        <title>A new reference genome for Sorghum bicolor reveals high levels of sequence similarity between sweet and grain genotypes: implications for the genetics of sugar metabolism.</title>
        <authorList>
            <person name="Cooper E.A."/>
            <person name="Brenton Z.W."/>
            <person name="Flinn B.S."/>
            <person name="Jenkins J."/>
            <person name="Shu S."/>
            <person name="Flowers D."/>
            <person name="Luo F."/>
            <person name="Wang Y."/>
            <person name="Xia P."/>
            <person name="Barry K."/>
            <person name="Daum C."/>
            <person name="Lipzen A."/>
            <person name="Yoshinaga Y."/>
            <person name="Schmutz J."/>
            <person name="Saski C."/>
            <person name="Vermerris W."/>
            <person name="Kresovich S."/>
        </authorList>
    </citation>
    <scope>NUCLEOTIDE SEQUENCE</scope>
</reference>
<gene>
    <name evidence="9" type="ORF">BDA96_09G157800</name>
</gene>
<organism evidence="9 10">
    <name type="scientific">Sorghum bicolor</name>
    <name type="common">Sorghum</name>
    <name type="synonym">Sorghum vulgare</name>
    <dbReference type="NCBI Taxonomy" id="4558"/>
    <lineage>
        <taxon>Eukaryota</taxon>
        <taxon>Viridiplantae</taxon>
        <taxon>Streptophyta</taxon>
        <taxon>Embryophyta</taxon>
        <taxon>Tracheophyta</taxon>
        <taxon>Spermatophyta</taxon>
        <taxon>Magnoliopsida</taxon>
        <taxon>Liliopsida</taxon>
        <taxon>Poales</taxon>
        <taxon>Poaceae</taxon>
        <taxon>PACMAD clade</taxon>
        <taxon>Panicoideae</taxon>
        <taxon>Andropogonodae</taxon>
        <taxon>Andropogoneae</taxon>
        <taxon>Sorghinae</taxon>
        <taxon>Sorghum</taxon>
    </lineage>
</organism>
<dbReference type="InterPro" id="IPR052222">
    <property type="entry name" value="DESIGUAL"/>
</dbReference>
<feature type="region of interest" description="Disordered" evidence="7">
    <location>
        <begin position="197"/>
        <end position="255"/>
    </location>
</feature>
<dbReference type="Proteomes" id="UP000807115">
    <property type="component" value="Chromosome 9"/>
</dbReference>
<proteinExistence type="inferred from homology"/>
<dbReference type="EMBL" id="CM027688">
    <property type="protein sequence ID" value="KAG0518230.1"/>
    <property type="molecule type" value="Genomic_DNA"/>
</dbReference>
<accession>A0A921U575</accession>
<reference evidence="9" key="2">
    <citation type="submission" date="2020-10" db="EMBL/GenBank/DDBJ databases">
        <authorList>
            <person name="Cooper E.A."/>
            <person name="Brenton Z.W."/>
            <person name="Flinn B.S."/>
            <person name="Jenkins J."/>
            <person name="Shu S."/>
            <person name="Flowers D."/>
            <person name="Luo F."/>
            <person name="Wang Y."/>
            <person name="Xia P."/>
            <person name="Barry K."/>
            <person name="Daum C."/>
            <person name="Lipzen A."/>
            <person name="Yoshinaga Y."/>
            <person name="Schmutz J."/>
            <person name="Saski C."/>
            <person name="Vermerris W."/>
            <person name="Kresovich S."/>
        </authorList>
    </citation>
    <scope>NUCLEOTIDE SEQUENCE</scope>
</reference>
<evidence type="ECO:0000256" key="3">
    <source>
        <dbReference type="ARBA" id="ARBA00022729"/>
    </source>
</evidence>
<sequence>MDIGVIVLSLVVGLFGLASAVLGFIAERTKLTAHDIDVDYNGDCDYPANPAYLLSLIAIPLLAVAMIIASLAAGCCRPRHGASESKRVIGIVCAVFSWIAALIAGVIYANGVAWNLPVTRYDSWCRLLRDGYLRMAALLSLAATALAITSYGMLRAQAAAPSATRSTAPAPAAAAGAASGPKPDHSYPPAAEAVAVPAETQWSAPQGPGQWQEPPPLPEVPRHPVRGYNYNRTSYQEMASHPRRQAQPAVEVMMA</sequence>
<evidence type="ECO:0000256" key="6">
    <source>
        <dbReference type="ARBA" id="ARBA00029467"/>
    </source>
</evidence>
<evidence type="ECO:0000256" key="8">
    <source>
        <dbReference type="SAM" id="Phobius"/>
    </source>
</evidence>
<comment type="subcellular location">
    <subcellularLocation>
        <location evidence="1">Endomembrane system</location>
        <topology evidence="1">Multi-pass membrane protein</topology>
    </subcellularLocation>
</comment>
<dbReference type="Gramene" id="EES18288">
    <property type="protein sequence ID" value="EES18288"/>
    <property type="gene ID" value="SORBI_3009G150600"/>
</dbReference>
<dbReference type="GO" id="GO:0012505">
    <property type="term" value="C:endomembrane system"/>
    <property type="evidence" value="ECO:0007669"/>
    <property type="project" value="UniProtKB-SubCell"/>
</dbReference>
<feature type="transmembrane region" description="Helical" evidence="8">
    <location>
        <begin position="88"/>
        <end position="111"/>
    </location>
</feature>
<evidence type="ECO:0000313" key="10">
    <source>
        <dbReference type="Proteomes" id="UP000807115"/>
    </source>
</evidence>
<comment type="caution">
    <text evidence="9">The sequence shown here is derived from an EMBL/GenBank/DDBJ whole genome shotgun (WGS) entry which is preliminary data.</text>
</comment>
<protein>
    <submittedName>
        <fullName evidence="9">Uncharacterized protein</fullName>
    </submittedName>
</protein>
<evidence type="ECO:0000256" key="5">
    <source>
        <dbReference type="ARBA" id="ARBA00023136"/>
    </source>
</evidence>
<dbReference type="OMA" id="YSEECDY"/>